<feature type="compositionally biased region" description="Low complexity" evidence="1">
    <location>
        <begin position="203"/>
        <end position="229"/>
    </location>
</feature>
<dbReference type="STRING" id="428993.SAMN06296058_2431"/>
<dbReference type="Proteomes" id="UP000190341">
    <property type="component" value="Unassembled WGS sequence"/>
</dbReference>
<feature type="compositionally biased region" description="Basic and acidic residues" evidence="1">
    <location>
        <begin position="237"/>
        <end position="247"/>
    </location>
</feature>
<keyword evidence="3" id="KW-1185">Reference proteome</keyword>
<gene>
    <name evidence="2" type="ORF">SAMN06296058_2431</name>
</gene>
<dbReference type="RefSeq" id="WP_079724793.1">
    <property type="nucleotide sequence ID" value="NZ_BMCL01000001.1"/>
</dbReference>
<protein>
    <submittedName>
        <fullName evidence="2">General secretion pathway protein N</fullName>
    </submittedName>
</protein>
<name>A0A1T5LGA4_9GAMM</name>
<evidence type="ECO:0000256" key="1">
    <source>
        <dbReference type="SAM" id="MobiDB-lite"/>
    </source>
</evidence>
<proteinExistence type="predicted"/>
<dbReference type="EMBL" id="FUZV01000002">
    <property type="protein sequence ID" value="SKC74725.1"/>
    <property type="molecule type" value="Genomic_DNA"/>
</dbReference>
<dbReference type="OrthoDB" id="6051102at2"/>
<accession>A0A1T5LGA4</accession>
<evidence type="ECO:0000313" key="3">
    <source>
        <dbReference type="Proteomes" id="UP000190341"/>
    </source>
</evidence>
<feature type="region of interest" description="Disordered" evidence="1">
    <location>
        <begin position="162"/>
        <end position="264"/>
    </location>
</feature>
<reference evidence="2 3" key="1">
    <citation type="submission" date="2017-02" db="EMBL/GenBank/DDBJ databases">
        <authorList>
            <person name="Peterson S.W."/>
        </authorList>
    </citation>
    <scope>NUCLEOTIDE SEQUENCE [LARGE SCALE GENOMIC DNA]</scope>
    <source>
        <strain evidence="2 3">P15</strain>
    </source>
</reference>
<evidence type="ECO:0000313" key="2">
    <source>
        <dbReference type="EMBL" id="SKC74725.1"/>
    </source>
</evidence>
<sequence length="264" mass="27912">MRAEAFGPRTWLLFALAGWALLFAVLALSGMGGHISRLPDDPARAARLPTLRPASPERLGVLGKYSELTARPPFYDSRQPQPFFISGESEAQAPTFDFVLTSVLITPAFRMAIVQPTQGGEGIRIRQGEAASSAPQWTLVDLQPRSAVFEGPDGRRTLVLRVFNGSGGQPPTAVSQGPAPVAPPPAGPVPGQRVTGGNGGVRPTGSAPTAATSTGPEPPTTTEAPESPAMSTEEQMDAIRKRIEARRAQMRQQQAQPPAPPNNQ</sequence>
<organism evidence="2 3">
    <name type="scientific">Pseudoxanthomonas indica</name>
    <dbReference type="NCBI Taxonomy" id="428993"/>
    <lineage>
        <taxon>Bacteria</taxon>
        <taxon>Pseudomonadati</taxon>
        <taxon>Pseudomonadota</taxon>
        <taxon>Gammaproteobacteria</taxon>
        <taxon>Lysobacterales</taxon>
        <taxon>Lysobacteraceae</taxon>
        <taxon>Pseudoxanthomonas</taxon>
    </lineage>
</organism>
<dbReference type="AlphaFoldDB" id="A0A1T5LGA4"/>